<evidence type="ECO:0000256" key="1">
    <source>
        <dbReference type="SAM" id="SignalP"/>
    </source>
</evidence>
<dbReference type="PROSITE" id="PS51257">
    <property type="entry name" value="PROKAR_LIPOPROTEIN"/>
    <property type="match status" value="1"/>
</dbReference>
<evidence type="ECO:0000313" key="3">
    <source>
        <dbReference type="EMBL" id="ABK64096.1"/>
    </source>
</evidence>
<sequence>MRGDAMRKILSMLAAALLSCISLSVEAVTVTDLAGRTVSVPDQVQRIVLGEGRLIYTLSMLEGKNPFVRLAGWQGDFRHLDVQGYAAYRKVFPQAEQVPLVGATSADSFSVEKALSLRPDLAILALSGGHGPAPGSDAVRQLEAAGVPVIFVDFSNHPLANTVPSMRLMGKALDRQAQAAAFIAFYEEQVGKVARAVQAAQARPGFRRPSIFVDMLAGLQGCCGSPGTGNFGEMIALAGGENIGAGKIPGPIGTLNPEYILSRDPDVYVATGVFASGQGGVTLGYQATLAQARSSLRAVASRTETAQLSAVREKNGRRSHGLWHVFYDSPEHLVAVQALAKWLHPALFADLDPARTRLEMYRRFMPIPAMGVLFVDMQP</sequence>
<dbReference type="InterPro" id="IPR050902">
    <property type="entry name" value="ABC_Transporter_SBP"/>
</dbReference>
<accession>A0SZ63</accession>
<dbReference type="Pfam" id="PF01497">
    <property type="entry name" value="Peripla_BP_2"/>
    <property type="match status" value="1"/>
</dbReference>
<dbReference type="PANTHER" id="PTHR30535:SF34">
    <property type="entry name" value="MOLYBDATE-BINDING PROTEIN MOLA"/>
    <property type="match status" value="1"/>
</dbReference>
<proteinExistence type="predicted"/>
<dbReference type="Gene3D" id="3.40.50.1980">
    <property type="entry name" value="Nitrogenase molybdenum iron protein domain"/>
    <property type="match status" value="2"/>
</dbReference>
<reference evidence="3" key="1">
    <citation type="journal article" date="2010" name="DNA Cell Biol.">
        <title>Psychrotrophic strain of Janthinobacterium lividum from a cold Alaskan soil produces prodigiosin.</title>
        <authorList>
            <person name="Schloss P.D."/>
            <person name="Allen H.K."/>
            <person name="Klimowicz A.K."/>
            <person name="Mlot C."/>
            <person name="Gross J."/>
            <person name="Savengsuksa S."/>
            <person name="McEllin J."/>
            <person name="Clardy J."/>
            <person name="Ruess R.W."/>
            <person name="Handelsman J."/>
        </authorList>
    </citation>
    <scope>NUCLEOTIDE SEQUENCE</scope>
    <source>
        <strain evidence="3">BP01</strain>
    </source>
</reference>
<organism evidence="3">
    <name type="scientific">Janthinobacterium lividum</name>
    <dbReference type="NCBI Taxonomy" id="29581"/>
    <lineage>
        <taxon>Bacteria</taxon>
        <taxon>Pseudomonadati</taxon>
        <taxon>Pseudomonadota</taxon>
        <taxon>Betaproteobacteria</taxon>
        <taxon>Burkholderiales</taxon>
        <taxon>Oxalobacteraceae</taxon>
        <taxon>Janthinobacterium</taxon>
    </lineage>
</organism>
<keyword evidence="1" id="KW-0732">Signal</keyword>
<dbReference type="PROSITE" id="PS50983">
    <property type="entry name" value="FE_B12_PBP"/>
    <property type="match status" value="1"/>
</dbReference>
<feature type="domain" description="Fe/B12 periplasmic-binding" evidence="2">
    <location>
        <begin position="46"/>
        <end position="351"/>
    </location>
</feature>
<dbReference type="AlphaFoldDB" id="A0SZ63"/>
<dbReference type="SUPFAM" id="SSF53807">
    <property type="entry name" value="Helical backbone' metal receptor"/>
    <property type="match status" value="1"/>
</dbReference>
<feature type="chain" id="PRO_5002630424" evidence="1">
    <location>
        <begin position="28"/>
        <end position="379"/>
    </location>
</feature>
<dbReference type="PANTHER" id="PTHR30535">
    <property type="entry name" value="VITAMIN B12-BINDING PROTEIN"/>
    <property type="match status" value="1"/>
</dbReference>
<name>A0SZ63_9BURK</name>
<feature type="signal peptide" evidence="1">
    <location>
        <begin position="1"/>
        <end position="27"/>
    </location>
</feature>
<dbReference type="EMBL" id="EF063592">
    <property type="protein sequence ID" value="ABK64096.1"/>
    <property type="molecule type" value="Genomic_DNA"/>
</dbReference>
<evidence type="ECO:0000259" key="2">
    <source>
        <dbReference type="PROSITE" id="PS50983"/>
    </source>
</evidence>
<dbReference type="InterPro" id="IPR002491">
    <property type="entry name" value="ABC_transptr_periplasmic_BD"/>
</dbReference>
<protein>
    <submittedName>
        <fullName evidence="3">Putative iron/siderophore ABC transporter solute-binding periplasmic protein</fullName>
    </submittedName>
</protein>